<reference evidence="3 4" key="1">
    <citation type="submission" date="2024-09" db="EMBL/GenBank/DDBJ databases">
        <authorList>
            <person name="Sun Q."/>
            <person name="Mori K."/>
        </authorList>
    </citation>
    <scope>NUCLEOTIDE SEQUENCE [LARGE SCALE GENOMIC DNA]</scope>
    <source>
        <strain evidence="3 4">JCM 4362</strain>
    </source>
</reference>
<evidence type="ECO:0000313" key="3">
    <source>
        <dbReference type="EMBL" id="MFB9524690.1"/>
    </source>
</evidence>
<dbReference type="PANTHER" id="PTHR35801:SF1">
    <property type="entry name" value="PHOSPHOSERINE PHOSPHATASE RSBX"/>
    <property type="match status" value="1"/>
</dbReference>
<protein>
    <submittedName>
        <fullName evidence="3">ATP-binding protein</fullName>
    </submittedName>
</protein>
<dbReference type="PANTHER" id="PTHR35801">
    <property type="entry name" value="PHOSPHOSERINE PHOSPHATASE RSBX"/>
    <property type="match status" value="1"/>
</dbReference>
<dbReference type="Proteomes" id="UP001589718">
    <property type="component" value="Unassembled WGS sequence"/>
</dbReference>
<comment type="caution">
    <text evidence="3">The sequence shown here is derived from an EMBL/GenBank/DDBJ whole genome shotgun (WGS) entry which is preliminary data.</text>
</comment>
<feature type="domain" description="PPM-type phosphatase" evidence="2">
    <location>
        <begin position="161"/>
        <end position="352"/>
    </location>
</feature>
<feature type="compositionally biased region" description="Low complexity" evidence="1">
    <location>
        <begin position="351"/>
        <end position="361"/>
    </location>
</feature>
<dbReference type="Gene3D" id="3.30.565.10">
    <property type="entry name" value="Histidine kinase-like ATPase, C-terminal domain"/>
    <property type="match status" value="1"/>
</dbReference>
<dbReference type="GO" id="GO:0005524">
    <property type="term" value="F:ATP binding"/>
    <property type="evidence" value="ECO:0007669"/>
    <property type="project" value="UniProtKB-KW"/>
</dbReference>
<dbReference type="SUPFAM" id="SSF55874">
    <property type="entry name" value="ATPase domain of HSP90 chaperone/DNA topoisomerase II/histidine kinase"/>
    <property type="match status" value="1"/>
</dbReference>
<dbReference type="SMART" id="SM00331">
    <property type="entry name" value="PP2C_SIG"/>
    <property type="match status" value="1"/>
</dbReference>
<dbReference type="InterPro" id="IPR039248">
    <property type="entry name" value="Ptase_RsbX"/>
</dbReference>
<dbReference type="Gene3D" id="3.60.40.10">
    <property type="entry name" value="PPM-type phosphatase domain"/>
    <property type="match status" value="1"/>
</dbReference>
<evidence type="ECO:0000313" key="4">
    <source>
        <dbReference type="Proteomes" id="UP001589718"/>
    </source>
</evidence>
<evidence type="ECO:0000256" key="1">
    <source>
        <dbReference type="SAM" id="MobiDB-lite"/>
    </source>
</evidence>
<dbReference type="SUPFAM" id="SSF81606">
    <property type="entry name" value="PP2C-like"/>
    <property type="match status" value="1"/>
</dbReference>
<dbReference type="RefSeq" id="WP_345225008.1">
    <property type="nucleotide sequence ID" value="NZ_BAAAXE010000013.1"/>
</dbReference>
<dbReference type="InterPro" id="IPR001932">
    <property type="entry name" value="PPM-type_phosphatase-like_dom"/>
</dbReference>
<sequence>MQGEAATPAGPAPGGTGSGGRFGAAVATRVRIDHYSAVHLAAATARRAAEDSGLPGSLPERAAVLASELASNIAKHAQDGSVFVQPLPLCPGVEILATDRGPGIPDLEAALTDGWTTTNTLGSGLGAVRRIASEFSLRTRPGGGTLICARVFAPGAPPPPGPDLAALCLPLEGEHSCGDGWAVADAGAGRRTLVVVDGLGHGEAAEEAADTALRAFRRAPEPPLPELLSALHRALRHTRGAAVGLLRLRPDGDADHCSVGNVRAQTVGFDGVRSRTTGQPGVVGWNMPRPRVRRIPVPPGSTLVLHSDGIDPRWTHDPSPFLLRLPPPLLVASLAHGFRRGRDDATVLATGAQAPAGAPIPQGGPAPAPKRDA</sequence>
<evidence type="ECO:0000259" key="2">
    <source>
        <dbReference type="SMART" id="SM00331"/>
    </source>
</evidence>
<gene>
    <name evidence="3" type="ORF">ACFFTU_32640</name>
</gene>
<organism evidence="3 4">
    <name type="scientific">Streptomyces cremeus</name>
    <dbReference type="NCBI Taxonomy" id="66881"/>
    <lineage>
        <taxon>Bacteria</taxon>
        <taxon>Bacillati</taxon>
        <taxon>Actinomycetota</taxon>
        <taxon>Actinomycetes</taxon>
        <taxon>Kitasatosporales</taxon>
        <taxon>Streptomycetaceae</taxon>
        <taxon>Streptomyces</taxon>
    </lineage>
</organism>
<keyword evidence="3" id="KW-0067">ATP-binding</keyword>
<dbReference type="EMBL" id="JBHMCR010000022">
    <property type="protein sequence ID" value="MFB9524690.1"/>
    <property type="molecule type" value="Genomic_DNA"/>
</dbReference>
<feature type="region of interest" description="Disordered" evidence="1">
    <location>
        <begin position="1"/>
        <end position="20"/>
    </location>
</feature>
<feature type="region of interest" description="Disordered" evidence="1">
    <location>
        <begin position="350"/>
        <end position="373"/>
    </location>
</feature>
<dbReference type="InterPro" id="IPR036890">
    <property type="entry name" value="HATPase_C_sf"/>
</dbReference>
<keyword evidence="4" id="KW-1185">Reference proteome</keyword>
<name>A0ABV5PN99_STRCM</name>
<dbReference type="Pfam" id="PF07228">
    <property type="entry name" value="SpoIIE"/>
    <property type="match status" value="1"/>
</dbReference>
<dbReference type="InterPro" id="IPR036457">
    <property type="entry name" value="PPM-type-like_dom_sf"/>
</dbReference>
<feature type="compositionally biased region" description="Pro residues" evidence="1">
    <location>
        <begin position="362"/>
        <end position="373"/>
    </location>
</feature>
<dbReference type="InterPro" id="IPR003594">
    <property type="entry name" value="HATPase_dom"/>
</dbReference>
<dbReference type="Pfam" id="PF13581">
    <property type="entry name" value="HATPase_c_2"/>
    <property type="match status" value="1"/>
</dbReference>
<keyword evidence="3" id="KW-0547">Nucleotide-binding</keyword>
<proteinExistence type="predicted"/>
<accession>A0ABV5PN99</accession>